<keyword evidence="3" id="KW-0677">Repeat</keyword>
<dbReference type="PROSITE" id="PS50294">
    <property type="entry name" value="WD_REPEATS_REGION"/>
    <property type="match status" value="1"/>
</dbReference>
<dbReference type="InterPro" id="IPR036322">
    <property type="entry name" value="WD40_repeat_dom_sf"/>
</dbReference>
<sequence>MSANEDVPWYSGPTDTQPFILAKLITSNDKQAPPLYTTSTFPWTTKSLETLWDRGLFDNPEWVEKWKSTVRQWSATIAAGSDGRLYIFPKLASSKPAIVMIMDAERKVNVDRKVHCCAWALNKDAPTDPLLIVAASSLIFILDARTKKLIGRIRGHGSDITSIAVHPYHPYIFCTTSKDQTTRIYDLSLPARQKPNNIHWPPSEAPSLAGPAFGLQLSEREGDGCGCCVGVLVGGRSGGHEAAVLGAAFHPTYPLVATCGMDRAVKIWRIPPLEADSFAREDKPIFSSELIHRARALSIAWLSQDVLMSHSAPAWMRKVGDGEEPYEYFQEHGTIVVWRWLGFDRFFPPDKPFQKVVRGVASDYRGSDSFKIISCYSLPMNVLKLRVYRSLAHDPIIVIPMGNTVRILNVMHFKGREPPAFPTNDEMVELTKRMRLSVPEGDGDNENGNRIPQPDARPPRPLLETVKGWELPLSQTDGPIDIQNCEVACQGRVIVGVGIKGTMVVWKLRPSQGE</sequence>
<proteinExistence type="inferred from homology"/>
<gene>
    <name evidence="8" type="ORF">GFSPODELE1_LOCUS837</name>
</gene>
<feature type="repeat" description="WD" evidence="6">
    <location>
        <begin position="237"/>
        <end position="270"/>
    </location>
</feature>
<evidence type="ECO:0000313" key="8">
    <source>
        <dbReference type="EMBL" id="CAL1695645.1"/>
    </source>
</evidence>
<evidence type="ECO:0008006" key="10">
    <source>
        <dbReference type="Google" id="ProtNLM"/>
    </source>
</evidence>
<keyword evidence="5" id="KW-0804">Transcription</keyword>
<comment type="similarity">
    <text evidence="1">Belongs to the WD repeat ESC family.</text>
</comment>
<evidence type="ECO:0000256" key="5">
    <source>
        <dbReference type="ARBA" id="ARBA00023163"/>
    </source>
</evidence>
<keyword evidence="4" id="KW-0805">Transcription regulation</keyword>
<organism evidence="8 9">
    <name type="scientific">Somion occarium</name>
    <dbReference type="NCBI Taxonomy" id="3059160"/>
    <lineage>
        <taxon>Eukaryota</taxon>
        <taxon>Fungi</taxon>
        <taxon>Dikarya</taxon>
        <taxon>Basidiomycota</taxon>
        <taxon>Agaricomycotina</taxon>
        <taxon>Agaricomycetes</taxon>
        <taxon>Polyporales</taxon>
        <taxon>Cerrenaceae</taxon>
        <taxon>Somion</taxon>
    </lineage>
</organism>
<dbReference type="Proteomes" id="UP001497453">
    <property type="component" value="Chromosome 1"/>
</dbReference>
<evidence type="ECO:0000313" key="9">
    <source>
        <dbReference type="Proteomes" id="UP001497453"/>
    </source>
</evidence>
<dbReference type="Gene3D" id="2.130.10.10">
    <property type="entry name" value="YVTN repeat-like/Quinoprotein amine dehydrogenase"/>
    <property type="match status" value="1"/>
</dbReference>
<evidence type="ECO:0000256" key="1">
    <source>
        <dbReference type="ARBA" id="ARBA00008075"/>
    </source>
</evidence>
<keyword evidence="2 6" id="KW-0853">WD repeat</keyword>
<dbReference type="Pfam" id="PF00400">
    <property type="entry name" value="WD40"/>
    <property type="match status" value="2"/>
</dbReference>
<protein>
    <recommendedName>
        <fullName evidence="10">WD40 repeat-like protein</fullName>
    </recommendedName>
</protein>
<dbReference type="PANTHER" id="PTHR10253">
    <property type="entry name" value="POLYCOMB PROTEIN"/>
    <property type="match status" value="1"/>
</dbReference>
<dbReference type="EMBL" id="OZ037944">
    <property type="protein sequence ID" value="CAL1695645.1"/>
    <property type="molecule type" value="Genomic_DNA"/>
</dbReference>
<reference evidence="9" key="1">
    <citation type="submission" date="2024-04" db="EMBL/GenBank/DDBJ databases">
        <authorList>
            <person name="Shaw F."/>
            <person name="Minotto A."/>
        </authorList>
    </citation>
    <scope>NUCLEOTIDE SEQUENCE [LARGE SCALE GENOMIC DNA]</scope>
</reference>
<dbReference type="SUPFAM" id="SSF50978">
    <property type="entry name" value="WD40 repeat-like"/>
    <property type="match status" value="1"/>
</dbReference>
<evidence type="ECO:0000256" key="2">
    <source>
        <dbReference type="ARBA" id="ARBA00022574"/>
    </source>
</evidence>
<evidence type="ECO:0000256" key="4">
    <source>
        <dbReference type="ARBA" id="ARBA00023015"/>
    </source>
</evidence>
<dbReference type="InterPro" id="IPR015943">
    <property type="entry name" value="WD40/YVTN_repeat-like_dom_sf"/>
</dbReference>
<dbReference type="PROSITE" id="PS50082">
    <property type="entry name" value="WD_REPEATS_2"/>
    <property type="match status" value="1"/>
</dbReference>
<evidence type="ECO:0000256" key="6">
    <source>
        <dbReference type="PROSITE-ProRule" id="PRU00221"/>
    </source>
</evidence>
<dbReference type="SMART" id="SM00320">
    <property type="entry name" value="WD40"/>
    <property type="match status" value="2"/>
</dbReference>
<evidence type="ECO:0000256" key="3">
    <source>
        <dbReference type="ARBA" id="ARBA00022737"/>
    </source>
</evidence>
<dbReference type="InterPro" id="IPR051243">
    <property type="entry name" value="PcG_WD-repeat"/>
</dbReference>
<accession>A0ABP1CIV3</accession>
<dbReference type="InterPro" id="IPR001680">
    <property type="entry name" value="WD40_rpt"/>
</dbReference>
<evidence type="ECO:0000256" key="7">
    <source>
        <dbReference type="SAM" id="MobiDB-lite"/>
    </source>
</evidence>
<keyword evidence="9" id="KW-1185">Reference proteome</keyword>
<feature type="region of interest" description="Disordered" evidence="7">
    <location>
        <begin position="438"/>
        <end position="462"/>
    </location>
</feature>
<name>A0ABP1CIV3_9APHY</name>